<comment type="function">
    <text evidence="7">Required for disulfide bond formation in some periplasmic proteins. Acts by transferring its disulfide bond to other proteins and is reduced in the process.</text>
</comment>
<dbReference type="PANTHER" id="PTHR35272">
    <property type="entry name" value="THIOL:DISULFIDE INTERCHANGE PROTEIN DSBC-RELATED"/>
    <property type="match status" value="1"/>
</dbReference>
<gene>
    <name evidence="10" type="primary">dsbC</name>
    <name evidence="10" type="ORF">GNP35_08585</name>
</gene>
<evidence type="ECO:0000256" key="2">
    <source>
        <dbReference type="ARBA" id="ARBA00009813"/>
    </source>
</evidence>
<dbReference type="InterPro" id="IPR033954">
    <property type="entry name" value="DiS-bond_Isoase_DsbC/G"/>
</dbReference>
<keyword evidence="10" id="KW-0413">Isomerase</keyword>
<keyword evidence="3 7" id="KW-0732">Signal</keyword>
<dbReference type="InterPro" id="IPR036249">
    <property type="entry name" value="Thioredoxin-like_sf"/>
</dbReference>
<dbReference type="Pfam" id="PF10411">
    <property type="entry name" value="DsbC_N"/>
    <property type="match status" value="1"/>
</dbReference>
<dbReference type="Pfam" id="PF13098">
    <property type="entry name" value="Thioredoxin_2"/>
    <property type="match status" value="1"/>
</dbReference>
<keyword evidence="5" id="KW-1015">Disulfide bond</keyword>
<dbReference type="PROSITE" id="PS00194">
    <property type="entry name" value="THIOREDOXIN_1"/>
    <property type="match status" value="1"/>
</dbReference>
<evidence type="ECO:0000256" key="3">
    <source>
        <dbReference type="ARBA" id="ARBA00022729"/>
    </source>
</evidence>
<evidence type="ECO:0000256" key="1">
    <source>
        <dbReference type="ARBA" id="ARBA00004418"/>
    </source>
</evidence>
<feature type="chain" id="PRO_5027144068" description="Thiol:disulfide interchange protein" evidence="7">
    <location>
        <begin position="22"/>
        <end position="237"/>
    </location>
</feature>
<dbReference type="CDD" id="cd03020">
    <property type="entry name" value="DsbA_DsbC_DsbG"/>
    <property type="match status" value="1"/>
</dbReference>
<dbReference type="GO" id="GO:0016853">
    <property type="term" value="F:isomerase activity"/>
    <property type="evidence" value="ECO:0007669"/>
    <property type="project" value="UniProtKB-KW"/>
</dbReference>
<dbReference type="EMBL" id="WOCD01000003">
    <property type="protein sequence ID" value="MUH72541.1"/>
    <property type="molecule type" value="Genomic_DNA"/>
</dbReference>
<dbReference type="Gene3D" id="3.10.450.70">
    <property type="entry name" value="Disulphide bond isomerase, DsbC/G, N-terminal"/>
    <property type="match status" value="1"/>
</dbReference>
<dbReference type="InterPro" id="IPR017937">
    <property type="entry name" value="Thioredoxin_CS"/>
</dbReference>
<comment type="similarity">
    <text evidence="2 7">Belongs to the thioredoxin family. DsbC subfamily.</text>
</comment>
<dbReference type="OrthoDB" id="12976at2"/>
<dbReference type="PANTHER" id="PTHR35272:SF3">
    <property type="entry name" value="THIOL:DISULFIDE INTERCHANGE PROTEIN DSBC"/>
    <property type="match status" value="1"/>
</dbReference>
<dbReference type="AlphaFoldDB" id="A0A6N8FDW8"/>
<evidence type="ECO:0000256" key="6">
    <source>
        <dbReference type="ARBA" id="ARBA00023284"/>
    </source>
</evidence>
<organism evidence="10 11">
    <name type="scientific">Psychrosphaera haliotis</name>
    <dbReference type="NCBI Taxonomy" id="555083"/>
    <lineage>
        <taxon>Bacteria</taxon>
        <taxon>Pseudomonadati</taxon>
        <taxon>Pseudomonadota</taxon>
        <taxon>Gammaproteobacteria</taxon>
        <taxon>Alteromonadales</taxon>
        <taxon>Pseudoalteromonadaceae</taxon>
        <taxon>Psychrosphaera</taxon>
    </lineage>
</organism>
<dbReference type="InterPro" id="IPR051470">
    <property type="entry name" value="Thiol:disulfide_interchange"/>
</dbReference>
<protein>
    <recommendedName>
        <fullName evidence="7">Thiol:disulfide interchange protein</fullName>
    </recommendedName>
</protein>
<feature type="domain" description="Thioredoxin-like fold" evidence="9">
    <location>
        <begin position="112"/>
        <end position="233"/>
    </location>
</feature>
<keyword evidence="6 7" id="KW-0676">Redox-active center</keyword>
<dbReference type="InterPro" id="IPR012336">
    <property type="entry name" value="Thioredoxin-like_fold"/>
</dbReference>
<keyword evidence="4 7" id="KW-0574">Periplasm</keyword>
<evidence type="ECO:0000259" key="8">
    <source>
        <dbReference type="Pfam" id="PF10411"/>
    </source>
</evidence>
<accession>A0A6N8FDW8</accession>
<dbReference type="Gene3D" id="3.40.30.10">
    <property type="entry name" value="Glutaredoxin"/>
    <property type="match status" value="1"/>
</dbReference>
<evidence type="ECO:0000256" key="7">
    <source>
        <dbReference type="RuleBase" id="RU364038"/>
    </source>
</evidence>
<proteinExistence type="inferred from homology"/>
<dbReference type="Proteomes" id="UP000439994">
    <property type="component" value="Unassembled WGS sequence"/>
</dbReference>
<feature type="signal peptide" evidence="7">
    <location>
        <begin position="1"/>
        <end position="21"/>
    </location>
</feature>
<dbReference type="SUPFAM" id="SSF54423">
    <property type="entry name" value="DsbC/DsbG N-terminal domain-like"/>
    <property type="match status" value="1"/>
</dbReference>
<keyword evidence="11" id="KW-1185">Reference proteome</keyword>
<dbReference type="SUPFAM" id="SSF52833">
    <property type="entry name" value="Thioredoxin-like"/>
    <property type="match status" value="1"/>
</dbReference>
<dbReference type="NCBIfam" id="NF008129">
    <property type="entry name" value="PRK10877.1"/>
    <property type="match status" value="1"/>
</dbReference>
<evidence type="ECO:0000313" key="10">
    <source>
        <dbReference type="EMBL" id="MUH72541.1"/>
    </source>
</evidence>
<sequence>MKISAVLITALVLIVTTFSSAAAEPDLNSAIKAKLLRIGLTAIKVEPSPLPGLLQVQTNRGLFYTSEDGKYFIAGRMFDIDAGMVNMTEKALANIRIDGVKEFKDSMIVFPAENEKYKITVFTDTTCGYCKKMHSQIDEYNDLGITVQYLAFPRSGANSQGFSDIKAVWCSADQQKAMTTAKSGNRVNAESCDAPILAHYNLGQAAGVTGTPAIVFEDGSMIPGYKPPQALLQDLSR</sequence>
<dbReference type="InterPro" id="IPR018950">
    <property type="entry name" value="DiS-bond_isomerase_DsbC/G_N"/>
</dbReference>
<reference evidence="10 11" key="1">
    <citation type="submission" date="2019-11" db="EMBL/GenBank/DDBJ databases">
        <title>P. haliotis isolates from Z. marina roots.</title>
        <authorList>
            <person name="Cohen M."/>
            <person name="Jospin G."/>
            <person name="Eisen J.A."/>
            <person name="Coil D.A."/>
        </authorList>
    </citation>
    <scope>NUCLEOTIDE SEQUENCE [LARGE SCALE GENOMIC DNA]</scope>
    <source>
        <strain evidence="10 11">UCD-MCMsp1aY</strain>
    </source>
</reference>
<comment type="caution">
    <text evidence="10">The sequence shown here is derived from an EMBL/GenBank/DDBJ whole genome shotgun (WGS) entry which is preliminary data.</text>
</comment>
<name>A0A6N8FDW8_9GAMM</name>
<feature type="domain" description="Disulphide bond isomerase DsbC/G N-terminal" evidence="8">
    <location>
        <begin position="20"/>
        <end position="89"/>
    </location>
</feature>
<evidence type="ECO:0000256" key="4">
    <source>
        <dbReference type="ARBA" id="ARBA00022764"/>
    </source>
</evidence>
<evidence type="ECO:0000256" key="5">
    <source>
        <dbReference type="ARBA" id="ARBA00023157"/>
    </source>
</evidence>
<dbReference type="InterPro" id="IPR009094">
    <property type="entry name" value="DiS-bond_isomerase_DsbC/G_N_sf"/>
</dbReference>
<dbReference type="GO" id="GO:0042597">
    <property type="term" value="C:periplasmic space"/>
    <property type="evidence" value="ECO:0007669"/>
    <property type="project" value="UniProtKB-SubCell"/>
</dbReference>
<evidence type="ECO:0000313" key="11">
    <source>
        <dbReference type="Proteomes" id="UP000439994"/>
    </source>
</evidence>
<comment type="subcellular location">
    <subcellularLocation>
        <location evidence="1 7">Periplasm</location>
    </subcellularLocation>
</comment>
<evidence type="ECO:0000259" key="9">
    <source>
        <dbReference type="Pfam" id="PF13098"/>
    </source>
</evidence>